<dbReference type="PANTHER" id="PTHR36698:SF2">
    <property type="entry name" value="MCE_MLAD DOMAIN-CONTAINING PROTEIN"/>
    <property type="match status" value="1"/>
</dbReference>
<keyword evidence="1" id="KW-0472">Membrane</keyword>
<keyword evidence="1" id="KW-0812">Transmembrane</keyword>
<gene>
    <name evidence="3" type="ORF">BLTE_04980</name>
</gene>
<dbReference type="AlphaFoldDB" id="A0A348FWY0"/>
<dbReference type="OrthoDB" id="9808689at2"/>
<feature type="domain" description="Mce/MlaD" evidence="2">
    <location>
        <begin position="40"/>
        <end position="116"/>
    </location>
</feature>
<dbReference type="InterPro" id="IPR003399">
    <property type="entry name" value="Mce/MlaD"/>
</dbReference>
<dbReference type="Gene3D" id="1.10.287.950">
    <property type="entry name" value="Methyl-accepting chemotaxis protein"/>
    <property type="match status" value="1"/>
</dbReference>
<dbReference type="SUPFAM" id="SSF58104">
    <property type="entry name" value="Methyl-accepting chemotaxis protein (MCP) signaling domain"/>
    <property type="match status" value="1"/>
</dbReference>
<dbReference type="Proteomes" id="UP000266934">
    <property type="component" value="Chromosome"/>
</dbReference>
<protein>
    <submittedName>
        <fullName evidence="3">ABC transporter</fullName>
    </submittedName>
</protein>
<dbReference type="PANTHER" id="PTHR36698">
    <property type="entry name" value="BLL5892 PROTEIN"/>
    <property type="match status" value="1"/>
</dbReference>
<reference evidence="3 4" key="1">
    <citation type="submission" date="2018-08" db="EMBL/GenBank/DDBJ databases">
        <title>Complete genome sequencing of Blastochloris tepida GI.</title>
        <authorList>
            <person name="Tsukatani Y."/>
            <person name="Mori H."/>
        </authorList>
    </citation>
    <scope>NUCLEOTIDE SEQUENCE [LARGE SCALE GENOMIC DNA]</scope>
    <source>
        <strain evidence="3 4">GI</strain>
    </source>
</reference>
<dbReference type="KEGG" id="blag:BLTE_04980"/>
<feature type="transmembrane region" description="Helical" evidence="1">
    <location>
        <begin position="7"/>
        <end position="28"/>
    </location>
</feature>
<keyword evidence="1" id="KW-1133">Transmembrane helix</keyword>
<dbReference type="Pfam" id="PF02470">
    <property type="entry name" value="MlaD"/>
    <property type="match status" value="1"/>
</dbReference>
<organism evidence="3 4">
    <name type="scientific">Blastochloris tepida</name>
    <dbReference type="NCBI Taxonomy" id="2233851"/>
    <lineage>
        <taxon>Bacteria</taxon>
        <taxon>Pseudomonadati</taxon>
        <taxon>Pseudomonadota</taxon>
        <taxon>Alphaproteobacteria</taxon>
        <taxon>Hyphomicrobiales</taxon>
        <taxon>Blastochloridaceae</taxon>
        <taxon>Blastochloris</taxon>
    </lineage>
</organism>
<evidence type="ECO:0000256" key="1">
    <source>
        <dbReference type="SAM" id="Phobius"/>
    </source>
</evidence>
<dbReference type="EMBL" id="AP018907">
    <property type="protein sequence ID" value="BBF91813.1"/>
    <property type="molecule type" value="Genomic_DNA"/>
</dbReference>
<evidence type="ECO:0000313" key="3">
    <source>
        <dbReference type="EMBL" id="BBF91813.1"/>
    </source>
</evidence>
<keyword evidence="4" id="KW-1185">Reference proteome</keyword>
<proteinExistence type="predicted"/>
<accession>A0A348FWY0</accession>
<name>A0A348FWY0_9HYPH</name>
<sequence length="308" mass="32956">METRANYLIVGLFTLAVIASGFVFVWWFSQPAQRAQGSTIEVAYDGAVSGLRAGSSVLFNGIWVGEVRSLRLDPDDPRRVIAVATVQASTPIRADTKAGLEYQGLTGIASISLTGGQPDAPPPPPGPNGLPRIVAQSSSLQDMMSVVRTVGGQAEDVLKRIERLLADNQADVRTAVSNIARFSEALGRNSEAIDGFVKDASSAAKSLASVSARIDQLVSGEDGKGVVADISGAARAVRELAENLDKRTAEITVGVTRFTNQGLREFEAMATDGRRTINDFDRTLRKFERNPREFIFGGSGVPEYSGRR</sequence>
<dbReference type="RefSeq" id="WP_126397318.1">
    <property type="nucleotide sequence ID" value="NZ_AP018907.1"/>
</dbReference>
<evidence type="ECO:0000259" key="2">
    <source>
        <dbReference type="Pfam" id="PF02470"/>
    </source>
</evidence>
<evidence type="ECO:0000313" key="4">
    <source>
        <dbReference type="Proteomes" id="UP000266934"/>
    </source>
</evidence>